<evidence type="ECO:0000256" key="6">
    <source>
        <dbReference type="PIRSR" id="PIRSR000097-2"/>
    </source>
</evidence>
<dbReference type="SUPFAM" id="SSF51430">
    <property type="entry name" value="NAD(P)-linked oxidoreductase"/>
    <property type="match status" value="1"/>
</dbReference>
<dbReference type="EMBL" id="JABEQL010000015">
    <property type="protein sequence ID" value="MBB2179866.1"/>
    <property type="molecule type" value="Genomic_DNA"/>
</dbReference>
<dbReference type="FunFam" id="3.20.20.100:FF:000002">
    <property type="entry name" value="2,5-diketo-D-gluconic acid reductase A"/>
    <property type="match status" value="1"/>
</dbReference>
<evidence type="ECO:0000259" key="8">
    <source>
        <dbReference type="Pfam" id="PF00248"/>
    </source>
</evidence>
<evidence type="ECO:0000256" key="3">
    <source>
        <dbReference type="ARBA" id="ARBA00023002"/>
    </source>
</evidence>
<dbReference type="InterPro" id="IPR036812">
    <property type="entry name" value="NAD(P)_OxRdtase_dom_sf"/>
</dbReference>
<name>A0A7W4JEM6_9PROT</name>
<protein>
    <submittedName>
        <fullName evidence="9">Aldo/keto reductase</fullName>
    </submittedName>
</protein>
<dbReference type="GO" id="GO:0016616">
    <property type="term" value="F:oxidoreductase activity, acting on the CH-OH group of donors, NAD or NADP as acceptor"/>
    <property type="evidence" value="ECO:0007669"/>
    <property type="project" value="UniProtKB-ARBA"/>
</dbReference>
<dbReference type="InterPro" id="IPR018170">
    <property type="entry name" value="Aldo/ket_reductase_CS"/>
</dbReference>
<dbReference type="Gene3D" id="3.20.20.100">
    <property type="entry name" value="NADP-dependent oxidoreductase domain"/>
    <property type="match status" value="1"/>
</dbReference>
<dbReference type="AlphaFoldDB" id="A0A7W4JEM6"/>
<evidence type="ECO:0000256" key="7">
    <source>
        <dbReference type="PIRSR" id="PIRSR000097-3"/>
    </source>
</evidence>
<dbReference type="PROSITE" id="PS00063">
    <property type="entry name" value="ALDOKETO_REDUCTASE_3"/>
    <property type="match status" value="1"/>
</dbReference>
<comment type="catalytic activity">
    <reaction evidence="4">
        <text>hydroxyacetone + NADP(+) = methylglyoxal + NADPH + H(+)</text>
        <dbReference type="Rhea" id="RHEA:27986"/>
        <dbReference type="ChEBI" id="CHEBI:15378"/>
        <dbReference type="ChEBI" id="CHEBI:17158"/>
        <dbReference type="ChEBI" id="CHEBI:27957"/>
        <dbReference type="ChEBI" id="CHEBI:57783"/>
        <dbReference type="ChEBI" id="CHEBI:58349"/>
    </reaction>
</comment>
<evidence type="ECO:0000256" key="1">
    <source>
        <dbReference type="ARBA" id="ARBA00007905"/>
    </source>
</evidence>
<evidence type="ECO:0000256" key="4">
    <source>
        <dbReference type="ARBA" id="ARBA00049445"/>
    </source>
</evidence>
<keyword evidence="2" id="KW-0521">NADP</keyword>
<feature type="active site" description="Proton donor" evidence="5">
    <location>
        <position position="52"/>
    </location>
</feature>
<dbReference type="PANTHER" id="PTHR43827">
    <property type="entry name" value="2,5-DIKETO-D-GLUCONIC ACID REDUCTASE"/>
    <property type="match status" value="1"/>
</dbReference>
<feature type="binding site" evidence="6">
    <location>
        <position position="110"/>
    </location>
    <ligand>
        <name>substrate</name>
    </ligand>
</feature>
<dbReference type="InterPro" id="IPR023210">
    <property type="entry name" value="NADP_OxRdtase_dom"/>
</dbReference>
<dbReference type="InterPro" id="IPR020471">
    <property type="entry name" value="AKR"/>
</dbReference>
<evidence type="ECO:0000313" key="10">
    <source>
        <dbReference type="Proteomes" id="UP000525623"/>
    </source>
</evidence>
<feature type="domain" description="NADP-dependent oxidoreductase" evidence="8">
    <location>
        <begin position="25"/>
        <end position="275"/>
    </location>
</feature>
<dbReference type="RefSeq" id="WP_182967052.1">
    <property type="nucleotide sequence ID" value="NZ_BAABGC010000073.1"/>
</dbReference>
<evidence type="ECO:0000256" key="2">
    <source>
        <dbReference type="ARBA" id="ARBA00022857"/>
    </source>
</evidence>
<dbReference type="Pfam" id="PF00248">
    <property type="entry name" value="Aldo_ket_red"/>
    <property type="match status" value="1"/>
</dbReference>
<comment type="similarity">
    <text evidence="1">Belongs to the aldo/keto reductase family.</text>
</comment>
<keyword evidence="10" id="KW-1185">Reference proteome</keyword>
<organism evidence="9 10">
    <name type="scientific">Gluconacetobacter tumulicola</name>
    <dbReference type="NCBI Taxonomy" id="1017177"/>
    <lineage>
        <taxon>Bacteria</taxon>
        <taxon>Pseudomonadati</taxon>
        <taxon>Pseudomonadota</taxon>
        <taxon>Alphaproteobacteria</taxon>
        <taxon>Acetobacterales</taxon>
        <taxon>Acetobacteraceae</taxon>
        <taxon>Gluconacetobacter</taxon>
    </lineage>
</organism>
<dbReference type="Proteomes" id="UP000525623">
    <property type="component" value="Unassembled WGS sequence"/>
</dbReference>
<dbReference type="PANTHER" id="PTHR43827:SF3">
    <property type="entry name" value="NADP-DEPENDENT OXIDOREDUCTASE DOMAIN-CONTAINING PROTEIN"/>
    <property type="match status" value="1"/>
</dbReference>
<sequence length="298" mass="33694">MVRYSPTIRLNSGLDLPALGFGVYRAAPEETVGAVRTALTAGYRMIDTAAAYFNEAEVGQAIRESGLPRNEIIVQTKAWITDYGTREIRHAYDRSRRKLGLDRIDVYLLHQPATRDFTPMIAAWRELEKMLWDGEVGSIGVCNFSPDHLRRLMAATDIPPALNQVELHPFFTQSALREYDRTLGIVTQAWSPIGGVMRYWGDDRTPEDNPLTHPTIMAIGRKYDRTPAQVILRWQLDIGNSAIPKSTHPDRIRENFAVFDFTLTADDIAAIETLDRSRRGGPDPDHLPDAFYNRTIPD</sequence>
<evidence type="ECO:0000256" key="5">
    <source>
        <dbReference type="PIRSR" id="PIRSR000097-1"/>
    </source>
</evidence>
<dbReference type="PRINTS" id="PR00069">
    <property type="entry name" value="ALDKETRDTASE"/>
</dbReference>
<evidence type="ECO:0000313" key="9">
    <source>
        <dbReference type="EMBL" id="MBB2179866.1"/>
    </source>
</evidence>
<keyword evidence="3" id="KW-0560">Oxidoreductase</keyword>
<dbReference type="PIRSF" id="PIRSF000097">
    <property type="entry name" value="AKR"/>
    <property type="match status" value="1"/>
</dbReference>
<reference evidence="9 10" key="1">
    <citation type="submission" date="2020-04" db="EMBL/GenBank/DDBJ databases">
        <title>Description of novel Gluconacetobacter.</title>
        <authorList>
            <person name="Sombolestani A."/>
        </authorList>
    </citation>
    <scope>NUCLEOTIDE SEQUENCE [LARGE SCALE GENOMIC DNA]</scope>
    <source>
        <strain evidence="9 10">LMG 27725</strain>
    </source>
</reference>
<proteinExistence type="inferred from homology"/>
<gene>
    <name evidence="9" type="ORF">HLH29_11895</name>
</gene>
<accession>A0A7W4JEM6</accession>
<feature type="site" description="Lowers pKa of active site Tyr" evidence="7">
    <location>
        <position position="77"/>
    </location>
</feature>
<comment type="caution">
    <text evidence="9">The sequence shown here is derived from an EMBL/GenBank/DDBJ whole genome shotgun (WGS) entry which is preliminary data.</text>
</comment>